<organism evidence="3">
    <name type="scientific">Laccaria bicolor (strain S238N-H82 / ATCC MYA-4686)</name>
    <name type="common">Bicoloured deceiver</name>
    <name type="synonym">Laccaria laccata var. bicolor</name>
    <dbReference type="NCBI Taxonomy" id="486041"/>
    <lineage>
        <taxon>Eukaryota</taxon>
        <taxon>Fungi</taxon>
        <taxon>Dikarya</taxon>
        <taxon>Basidiomycota</taxon>
        <taxon>Agaricomycotina</taxon>
        <taxon>Agaricomycetes</taxon>
        <taxon>Agaricomycetidae</taxon>
        <taxon>Agaricales</taxon>
        <taxon>Agaricineae</taxon>
        <taxon>Hydnangiaceae</taxon>
        <taxon>Laccaria</taxon>
    </lineage>
</organism>
<reference evidence="2 3" key="1">
    <citation type="journal article" date="2008" name="Nature">
        <title>The genome of Laccaria bicolor provides insights into mycorrhizal symbiosis.</title>
        <authorList>
            <person name="Martin F."/>
            <person name="Aerts A."/>
            <person name="Ahren D."/>
            <person name="Brun A."/>
            <person name="Danchin E.G.J."/>
            <person name="Duchaussoy F."/>
            <person name="Gibon J."/>
            <person name="Kohler A."/>
            <person name="Lindquist E."/>
            <person name="Pereda V."/>
            <person name="Salamov A."/>
            <person name="Shapiro H.J."/>
            <person name="Wuyts J."/>
            <person name="Blaudez D."/>
            <person name="Buee M."/>
            <person name="Brokstein P."/>
            <person name="Canbaeck B."/>
            <person name="Cohen D."/>
            <person name="Courty P.E."/>
            <person name="Coutinho P.M."/>
            <person name="Delaruelle C."/>
            <person name="Detter J.C."/>
            <person name="Deveau A."/>
            <person name="DiFazio S."/>
            <person name="Duplessis S."/>
            <person name="Fraissinet-Tachet L."/>
            <person name="Lucic E."/>
            <person name="Frey-Klett P."/>
            <person name="Fourrey C."/>
            <person name="Feussner I."/>
            <person name="Gay G."/>
            <person name="Grimwood J."/>
            <person name="Hoegger P.J."/>
            <person name="Jain P."/>
            <person name="Kilaru S."/>
            <person name="Labbe J."/>
            <person name="Lin Y.C."/>
            <person name="Legue V."/>
            <person name="Le Tacon F."/>
            <person name="Marmeisse R."/>
            <person name="Melayah D."/>
            <person name="Montanini B."/>
            <person name="Muratet M."/>
            <person name="Nehls U."/>
            <person name="Niculita-Hirzel H."/>
            <person name="Oudot-Le Secq M.P."/>
            <person name="Peter M."/>
            <person name="Quesneville H."/>
            <person name="Rajashekar B."/>
            <person name="Reich M."/>
            <person name="Rouhier N."/>
            <person name="Schmutz J."/>
            <person name="Yin T."/>
            <person name="Chalot M."/>
            <person name="Henrissat B."/>
            <person name="Kuees U."/>
            <person name="Lucas S."/>
            <person name="Van de Peer Y."/>
            <person name="Podila G.K."/>
            <person name="Polle A."/>
            <person name="Pukkila P.J."/>
            <person name="Richardson P.M."/>
            <person name="Rouze P."/>
            <person name="Sanders I.R."/>
            <person name="Stajich J.E."/>
            <person name="Tunlid A."/>
            <person name="Tuskan G."/>
            <person name="Grigoriev I.V."/>
        </authorList>
    </citation>
    <scope>NUCLEOTIDE SEQUENCE [LARGE SCALE GENOMIC DNA]</scope>
    <source>
        <strain evidence="3">S238N-H82 / ATCC MYA-4686</strain>
    </source>
</reference>
<name>B0DRA2_LACBS</name>
<accession>B0DRA2</accession>
<dbReference type="KEGG" id="lbc:LACBIDRAFT_332014"/>
<proteinExistence type="predicted"/>
<evidence type="ECO:0000256" key="1">
    <source>
        <dbReference type="SAM" id="SignalP"/>
    </source>
</evidence>
<evidence type="ECO:0000313" key="2">
    <source>
        <dbReference type="EMBL" id="EDR02749.1"/>
    </source>
</evidence>
<dbReference type="EMBL" id="DS547128">
    <property type="protein sequence ID" value="EDR02749.1"/>
    <property type="molecule type" value="Genomic_DNA"/>
</dbReference>
<sequence length="106" mass="11499">MKFYAYSLVLPIALFKQAFAAPIPRPLSICRLPTASYLWVVPNVISTALWYSSSFLSDPGPTGFRCCGPISVTLGGTSVIIRYGTKTIWSNSFAAAFPTARSVLCQ</sequence>
<protein>
    <submittedName>
        <fullName evidence="2">Predicted protein</fullName>
    </submittedName>
</protein>
<keyword evidence="1" id="KW-0732">Signal</keyword>
<dbReference type="InParanoid" id="B0DRA2"/>
<dbReference type="AlphaFoldDB" id="B0DRA2"/>
<gene>
    <name evidence="2" type="ORF">LACBIDRAFT_332014</name>
</gene>
<evidence type="ECO:0000313" key="3">
    <source>
        <dbReference type="Proteomes" id="UP000001194"/>
    </source>
</evidence>
<dbReference type="RefSeq" id="XP_001886459.1">
    <property type="nucleotide sequence ID" value="XM_001886424.1"/>
</dbReference>
<dbReference type="Proteomes" id="UP000001194">
    <property type="component" value="Unassembled WGS sequence"/>
</dbReference>
<keyword evidence="3" id="KW-1185">Reference proteome</keyword>
<dbReference type="OrthoDB" id="3064723at2759"/>
<feature type="chain" id="PRO_5002747305" evidence="1">
    <location>
        <begin position="21"/>
        <end position="106"/>
    </location>
</feature>
<feature type="signal peptide" evidence="1">
    <location>
        <begin position="1"/>
        <end position="20"/>
    </location>
</feature>
<dbReference type="GeneID" id="6082096"/>
<dbReference type="HOGENOM" id="CLU_2223722_0_0_1"/>